<sequence>MPQSRSDQRRSAPERRRPRREDVRSDLLAAAAEEFQTRGYAATRLEAIATRAGYTKGAVYSNFGSKQELFAELLDQRITALIVDSVQGIMAADLTLDDVARRMARLSLDEERWHVLLAEFAVLATTDEEAAAVYRANRHRLLTSVTEIIRDNAARLGITGDPWTIAFLVAAVTNVAGVHGVIEPASLPLTRRAEIFSAVLRR</sequence>
<gene>
    <name evidence="5" type="ORF">Ade02nite_13130</name>
</gene>
<evidence type="ECO:0000313" key="5">
    <source>
        <dbReference type="EMBL" id="GID72672.1"/>
    </source>
</evidence>
<dbReference type="SUPFAM" id="SSF46689">
    <property type="entry name" value="Homeodomain-like"/>
    <property type="match status" value="1"/>
</dbReference>
<dbReference type="InterPro" id="IPR036271">
    <property type="entry name" value="Tet_transcr_reg_TetR-rel_C_sf"/>
</dbReference>
<dbReference type="EMBL" id="BOMI01000021">
    <property type="protein sequence ID" value="GID72672.1"/>
    <property type="molecule type" value="Genomic_DNA"/>
</dbReference>
<comment type="caution">
    <text evidence="5">The sequence shown here is derived from an EMBL/GenBank/DDBJ whole genome shotgun (WGS) entry which is preliminary data.</text>
</comment>
<evidence type="ECO:0000256" key="2">
    <source>
        <dbReference type="PROSITE-ProRule" id="PRU00335"/>
    </source>
</evidence>
<protein>
    <submittedName>
        <fullName evidence="5">TetR family transcriptional regulator</fullName>
    </submittedName>
</protein>
<reference evidence="5 6" key="1">
    <citation type="submission" date="2021-01" db="EMBL/GenBank/DDBJ databases">
        <title>Whole genome shotgun sequence of Actinoplanes deccanensis NBRC 13994.</title>
        <authorList>
            <person name="Komaki H."/>
            <person name="Tamura T."/>
        </authorList>
    </citation>
    <scope>NUCLEOTIDE SEQUENCE [LARGE SCALE GENOMIC DNA]</scope>
    <source>
        <strain evidence="5 6">NBRC 13994</strain>
    </source>
</reference>
<dbReference type="Pfam" id="PF00440">
    <property type="entry name" value="TetR_N"/>
    <property type="match status" value="1"/>
</dbReference>
<dbReference type="InterPro" id="IPR001647">
    <property type="entry name" value="HTH_TetR"/>
</dbReference>
<dbReference type="InterPro" id="IPR009057">
    <property type="entry name" value="Homeodomain-like_sf"/>
</dbReference>
<dbReference type="InterPro" id="IPR050109">
    <property type="entry name" value="HTH-type_TetR-like_transc_reg"/>
</dbReference>
<evidence type="ECO:0000256" key="1">
    <source>
        <dbReference type="ARBA" id="ARBA00023125"/>
    </source>
</evidence>
<evidence type="ECO:0000259" key="4">
    <source>
        <dbReference type="PROSITE" id="PS50977"/>
    </source>
</evidence>
<evidence type="ECO:0000313" key="6">
    <source>
        <dbReference type="Proteomes" id="UP000609879"/>
    </source>
</evidence>
<evidence type="ECO:0000256" key="3">
    <source>
        <dbReference type="SAM" id="MobiDB-lite"/>
    </source>
</evidence>
<feature type="DNA-binding region" description="H-T-H motif" evidence="2">
    <location>
        <begin position="44"/>
        <end position="63"/>
    </location>
</feature>
<dbReference type="PANTHER" id="PTHR30055:SF223">
    <property type="entry name" value="HTH-TYPE TRANSCRIPTIONAL REGULATOR UIDR"/>
    <property type="match status" value="1"/>
</dbReference>
<dbReference type="PANTHER" id="PTHR30055">
    <property type="entry name" value="HTH-TYPE TRANSCRIPTIONAL REGULATOR RUTR"/>
    <property type="match status" value="1"/>
</dbReference>
<dbReference type="PRINTS" id="PR00455">
    <property type="entry name" value="HTHTETR"/>
</dbReference>
<keyword evidence="6" id="KW-1185">Reference proteome</keyword>
<dbReference type="SUPFAM" id="SSF48498">
    <property type="entry name" value="Tetracyclin repressor-like, C-terminal domain"/>
    <property type="match status" value="1"/>
</dbReference>
<dbReference type="Proteomes" id="UP000609879">
    <property type="component" value="Unassembled WGS sequence"/>
</dbReference>
<feature type="domain" description="HTH tetR-type" evidence="4">
    <location>
        <begin position="21"/>
        <end position="81"/>
    </location>
</feature>
<feature type="region of interest" description="Disordered" evidence="3">
    <location>
        <begin position="1"/>
        <end position="23"/>
    </location>
</feature>
<dbReference type="RefSeq" id="WP_203760614.1">
    <property type="nucleotide sequence ID" value="NZ_BAAABO010000006.1"/>
</dbReference>
<dbReference type="Gene3D" id="1.10.357.10">
    <property type="entry name" value="Tetracycline Repressor, domain 2"/>
    <property type="match status" value="1"/>
</dbReference>
<keyword evidence="1 2" id="KW-0238">DNA-binding</keyword>
<proteinExistence type="predicted"/>
<dbReference type="PROSITE" id="PS50977">
    <property type="entry name" value="HTH_TETR_2"/>
    <property type="match status" value="1"/>
</dbReference>
<name>A0ABQ3XY56_9ACTN</name>
<organism evidence="5 6">
    <name type="scientific">Paractinoplanes deccanensis</name>
    <dbReference type="NCBI Taxonomy" id="113561"/>
    <lineage>
        <taxon>Bacteria</taxon>
        <taxon>Bacillati</taxon>
        <taxon>Actinomycetota</taxon>
        <taxon>Actinomycetes</taxon>
        <taxon>Micromonosporales</taxon>
        <taxon>Micromonosporaceae</taxon>
        <taxon>Paractinoplanes</taxon>
    </lineage>
</organism>
<accession>A0ABQ3XY56</accession>